<keyword evidence="1" id="KW-0004">4Fe-4S</keyword>
<dbReference type="InterPro" id="IPR017896">
    <property type="entry name" value="4Fe4S_Fe-S-bd"/>
</dbReference>
<evidence type="ECO:0000313" key="7">
    <source>
        <dbReference type="EMBL" id="SDE06888.1"/>
    </source>
</evidence>
<feature type="domain" description="4Fe-4S ferredoxin-type" evidence="6">
    <location>
        <begin position="319"/>
        <end position="348"/>
    </location>
</feature>
<evidence type="ECO:0000313" key="8">
    <source>
        <dbReference type="Proteomes" id="UP000199245"/>
    </source>
</evidence>
<reference evidence="7 8" key="1">
    <citation type="submission" date="2016-10" db="EMBL/GenBank/DDBJ databases">
        <authorList>
            <person name="de Groot N.N."/>
        </authorList>
    </citation>
    <scope>NUCLEOTIDE SEQUENCE [LARGE SCALE GENOMIC DNA]</scope>
    <source>
        <strain evidence="7 8">R5</strain>
    </source>
</reference>
<dbReference type="PANTHER" id="PTHR43687">
    <property type="entry name" value="ADENYLYLSULFATE REDUCTASE, BETA SUBUNIT"/>
    <property type="match status" value="1"/>
</dbReference>
<dbReference type="Pfam" id="PF12838">
    <property type="entry name" value="Fer4_7"/>
    <property type="match status" value="2"/>
</dbReference>
<keyword evidence="4" id="KW-0411">Iron-sulfur</keyword>
<evidence type="ECO:0000256" key="2">
    <source>
        <dbReference type="ARBA" id="ARBA00022723"/>
    </source>
</evidence>
<evidence type="ECO:0000256" key="5">
    <source>
        <dbReference type="SAM" id="MobiDB-lite"/>
    </source>
</evidence>
<feature type="compositionally biased region" description="Basic and acidic residues" evidence="5">
    <location>
        <begin position="670"/>
        <end position="690"/>
    </location>
</feature>
<feature type="domain" description="4Fe-4S ferredoxin-type" evidence="6">
    <location>
        <begin position="290"/>
        <end position="318"/>
    </location>
</feature>
<dbReference type="SUPFAM" id="SSF54862">
    <property type="entry name" value="4Fe-4S ferredoxins"/>
    <property type="match status" value="1"/>
</dbReference>
<feature type="region of interest" description="Disordered" evidence="5">
    <location>
        <begin position="668"/>
        <end position="690"/>
    </location>
</feature>
<dbReference type="PROSITE" id="PS51379">
    <property type="entry name" value="4FE4S_FER_2"/>
    <property type="match status" value="4"/>
</dbReference>
<dbReference type="EMBL" id="FMZW01000019">
    <property type="protein sequence ID" value="SDE06888.1"/>
    <property type="molecule type" value="Genomic_DNA"/>
</dbReference>
<protein>
    <submittedName>
        <fullName evidence="7">4Fe-4S dicluster domain-containing protein</fullName>
    </submittedName>
</protein>
<feature type="domain" description="4Fe-4S ferredoxin-type" evidence="6">
    <location>
        <begin position="530"/>
        <end position="559"/>
    </location>
</feature>
<proteinExistence type="predicted"/>
<gene>
    <name evidence="7" type="ORF">SAMN05216337_101980</name>
</gene>
<dbReference type="AlphaFoldDB" id="A0A1G6ZW32"/>
<dbReference type="PROSITE" id="PS00198">
    <property type="entry name" value="4FE4S_FER_1"/>
    <property type="match status" value="3"/>
</dbReference>
<dbReference type="GO" id="GO:0046872">
    <property type="term" value="F:metal ion binding"/>
    <property type="evidence" value="ECO:0007669"/>
    <property type="project" value="UniProtKB-KW"/>
</dbReference>
<accession>A0A1G6ZW32</accession>
<dbReference type="InterPro" id="IPR017900">
    <property type="entry name" value="4Fe4S_Fe_S_CS"/>
</dbReference>
<dbReference type="InterPro" id="IPR050572">
    <property type="entry name" value="Fe-S_Ferredoxin"/>
</dbReference>
<keyword evidence="3" id="KW-0408">Iron</keyword>
<dbReference type="Proteomes" id="UP000199245">
    <property type="component" value="Unassembled WGS sequence"/>
</dbReference>
<evidence type="ECO:0000256" key="1">
    <source>
        <dbReference type="ARBA" id="ARBA00022485"/>
    </source>
</evidence>
<feature type="domain" description="4Fe-4S ferredoxin-type" evidence="6">
    <location>
        <begin position="561"/>
        <end position="590"/>
    </location>
</feature>
<evidence type="ECO:0000259" key="6">
    <source>
        <dbReference type="PROSITE" id="PS51379"/>
    </source>
</evidence>
<organism evidence="7 8">
    <name type="scientific">Bradyrhizobium brasilense</name>
    <dbReference type="NCBI Taxonomy" id="1419277"/>
    <lineage>
        <taxon>Bacteria</taxon>
        <taxon>Pseudomonadati</taxon>
        <taxon>Pseudomonadota</taxon>
        <taxon>Alphaproteobacteria</taxon>
        <taxon>Hyphomicrobiales</taxon>
        <taxon>Nitrobacteraceae</taxon>
        <taxon>Bradyrhizobium</taxon>
    </lineage>
</organism>
<dbReference type="GO" id="GO:0051539">
    <property type="term" value="F:4 iron, 4 sulfur cluster binding"/>
    <property type="evidence" value="ECO:0007669"/>
    <property type="project" value="UniProtKB-KW"/>
</dbReference>
<keyword evidence="2" id="KW-0479">Metal-binding</keyword>
<name>A0A1G6ZW32_9BRAD</name>
<sequence length="690" mass="74309">MKEWRESARRRRTRGGIDLEQPAKTVLICSCEDTMRLDVAAIQRGCPNCEIRSHRHLCGAELEDFRNAAKADGPLTVACTQQAGQFTNEMGERAGPISFVNIRETAGWSRDGAKAGPKMAALLAAAAVPAPDYPLVTLSSDGIILIYGRDETAIEAGRLLADHLDVTVMLRKPADVVPPAAAVFPIVKGTIRNARGHFGGFELTIDDYAQPRPSSRARFEFEAPRNGAISRCDLVLDLSGEPPLFPAHDLRDGYLRADPRDPAAMLRAVLAARDLVGSFDKPRYVDFTPSLCAHSRSKLIGCHRCLDLCPTGAITPDGDHVAVNAEVCAGCGQCAAACPTGAASYALPPADTQLQILRAMLRAYREAGGTHPVLLLHDSQHGTPLIDALARHGDGLPANVLPLAVNELTQVGLEAIIGAFAYGAAAVRLLLRAKPRHDVTGSLLTIRMAETILAGLGFDGRRVSTIETDDPDTLAEQLTGIGPLAGLENPATFLTVGKRGDLLRFGLSELHRLAPKPVDVIALPEGAPIGAITVDVGGCTLCLSCVSACPTGALRADPDRPVLKFVEDACVQCGLCQSTCPEKVIRLTPQIDFRARRAPARVIKEEEPALCIRCGTPFGVKSTIDRIATKLEGRHWMYPAGDRRTEALRMCADCRVIVMSEQQFDPIQDVPERAPPRTTDDYLRQRENKD</sequence>
<dbReference type="PANTHER" id="PTHR43687:SF4">
    <property type="entry name" value="BLR5484 PROTEIN"/>
    <property type="match status" value="1"/>
</dbReference>
<evidence type="ECO:0000256" key="3">
    <source>
        <dbReference type="ARBA" id="ARBA00023004"/>
    </source>
</evidence>
<dbReference type="Gene3D" id="3.30.70.20">
    <property type="match status" value="2"/>
</dbReference>
<evidence type="ECO:0000256" key="4">
    <source>
        <dbReference type="ARBA" id="ARBA00023014"/>
    </source>
</evidence>